<sequence>MDLYLILGVKPSDATVEVKKAYRKEALRHHPDKAGQVLARAESGSDGQQWKVIIESIQTDADKIFKIIREAYAVPSDSTKVIGLRVWLI</sequence>
<protein>
    <submittedName>
        <fullName evidence="2">DnaJ domain, Tetratricopeptide-like helical domain protein</fullName>
    </submittedName>
</protein>
<reference evidence="2 3" key="1">
    <citation type="journal article" date="2018" name="Mol. Plant">
        <title>The genome of Artemisia annua provides insight into the evolution of Asteraceae family and artemisinin biosynthesis.</title>
        <authorList>
            <person name="Shen Q."/>
            <person name="Zhang L."/>
            <person name="Liao Z."/>
            <person name="Wang S."/>
            <person name="Yan T."/>
            <person name="Shi P."/>
            <person name="Liu M."/>
            <person name="Fu X."/>
            <person name="Pan Q."/>
            <person name="Wang Y."/>
            <person name="Lv Z."/>
            <person name="Lu X."/>
            <person name="Zhang F."/>
            <person name="Jiang W."/>
            <person name="Ma Y."/>
            <person name="Chen M."/>
            <person name="Hao X."/>
            <person name="Li L."/>
            <person name="Tang Y."/>
            <person name="Lv G."/>
            <person name="Zhou Y."/>
            <person name="Sun X."/>
            <person name="Brodelius P.E."/>
            <person name="Rose J.K.C."/>
            <person name="Tang K."/>
        </authorList>
    </citation>
    <scope>NUCLEOTIDE SEQUENCE [LARGE SCALE GENOMIC DNA]</scope>
    <source>
        <strain evidence="3">cv. Huhao1</strain>
        <tissue evidence="2">Leaf</tissue>
    </source>
</reference>
<dbReference type="STRING" id="35608.A0A2U1NTD8"/>
<dbReference type="PROSITE" id="PS50076">
    <property type="entry name" value="DNAJ_2"/>
    <property type="match status" value="1"/>
</dbReference>
<feature type="domain" description="J" evidence="1">
    <location>
        <begin position="2"/>
        <end position="80"/>
    </location>
</feature>
<keyword evidence="3" id="KW-1185">Reference proteome</keyword>
<organism evidence="2 3">
    <name type="scientific">Artemisia annua</name>
    <name type="common">Sweet wormwood</name>
    <dbReference type="NCBI Taxonomy" id="35608"/>
    <lineage>
        <taxon>Eukaryota</taxon>
        <taxon>Viridiplantae</taxon>
        <taxon>Streptophyta</taxon>
        <taxon>Embryophyta</taxon>
        <taxon>Tracheophyta</taxon>
        <taxon>Spermatophyta</taxon>
        <taxon>Magnoliopsida</taxon>
        <taxon>eudicotyledons</taxon>
        <taxon>Gunneridae</taxon>
        <taxon>Pentapetalae</taxon>
        <taxon>asterids</taxon>
        <taxon>campanulids</taxon>
        <taxon>Asterales</taxon>
        <taxon>Asteraceae</taxon>
        <taxon>Asteroideae</taxon>
        <taxon>Anthemideae</taxon>
        <taxon>Artemisiinae</taxon>
        <taxon>Artemisia</taxon>
    </lineage>
</organism>
<comment type="caution">
    <text evidence="2">The sequence shown here is derived from an EMBL/GenBank/DDBJ whole genome shotgun (WGS) entry which is preliminary data.</text>
</comment>
<dbReference type="OrthoDB" id="10250354at2759"/>
<dbReference type="CDD" id="cd06257">
    <property type="entry name" value="DnaJ"/>
    <property type="match status" value="1"/>
</dbReference>
<dbReference type="PRINTS" id="PR00625">
    <property type="entry name" value="JDOMAIN"/>
</dbReference>
<dbReference type="Pfam" id="PF00226">
    <property type="entry name" value="DnaJ"/>
    <property type="match status" value="1"/>
</dbReference>
<dbReference type="Proteomes" id="UP000245207">
    <property type="component" value="Unassembled WGS sequence"/>
</dbReference>
<dbReference type="PANTHER" id="PTHR45181:SF11">
    <property type="entry name" value="DNAJ DOMAIN, TETRATRICOPEPTIDE-LIKE HELICAL DOMAIN SUPERFAMILY"/>
    <property type="match status" value="1"/>
</dbReference>
<dbReference type="PANTHER" id="PTHR45181">
    <property type="entry name" value="HEAT SHOCK PROTEIN DNAJ WITH TETRATRICOPEPTIDE REPEAT-CONTAINING PROTEIN"/>
    <property type="match status" value="1"/>
</dbReference>
<dbReference type="InterPro" id="IPR036869">
    <property type="entry name" value="J_dom_sf"/>
</dbReference>
<gene>
    <name evidence="2" type="ORF">CTI12_AA231230</name>
</gene>
<dbReference type="EMBL" id="PKPP01002222">
    <property type="protein sequence ID" value="PWA76793.1"/>
    <property type="molecule type" value="Genomic_DNA"/>
</dbReference>
<proteinExistence type="predicted"/>
<evidence type="ECO:0000313" key="2">
    <source>
        <dbReference type="EMBL" id="PWA76793.1"/>
    </source>
</evidence>
<accession>A0A2U1NTD8</accession>
<name>A0A2U1NTD8_ARTAN</name>
<evidence type="ECO:0000259" key="1">
    <source>
        <dbReference type="PROSITE" id="PS50076"/>
    </source>
</evidence>
<dbReference type="SUPFAM" id="SSF46565">
    <property type="entry name" value="Chaperone J-domain"/>
    <property type="match status" value="1"/>
</dbReference>
<dbReference type="AlphaFoldDB" id="A0A2U1NTD8"/>
<evidence type="ECO:0000313" key="3">
    <source>
        <dbReference type="Proteomes" id="UP000245207"/>
    </source>
</evidence>
<dbReference type="Gene3D" id="1.10.287.110">
    <property type="entry name" value="DnaJ domain"/>
    <property type="match status" value="1"/>
</dbReference>
<dbReference type="SMART" id="SM00271">
    <property type="entry name" value="DnaJ"/>
    <property type="match status" value="1"/>
</dbReference>
<dbReference type="InterPro" id="IPR001623">
    <property type="entry name" value="DnaJ_domain"/>
</dbReference>